<evidence type="ECO:0000313" key="5">
    <source>
        <dbReference type="Proteomes" id="UP000663829"/>
    </source>
</evidence>
<dbReference type="AlphaFoldDB" id="A0A814L7K4"/>
<keyword evidence="5" id="KW-1185">Reference proteome</keyword>
<evidence type="ECO:0008006" key="6">
    <source>
        <dbReference type="Google" id="ProtNLM"/>
    </source>
</evidence>
<feature type="region of interest" description="Disordered" evidence="1">
    <location>
        <begin position="229"/>
        <end position="249"/>
    </location>
</feature>
<comment type="caution">
    <text evidence="3">The sequence shown here is derived from an EMBL/GenBank/DDBJ whole genome shotgun (WGS) entry which is preliminary data.</text>
</comment>
<dbReference type="EMBL" id="CAJNOQ010004498">
    <property type="protein sequence ID" value="CAF1062064.1"/>
    <property type="molecule type" value="Genomic_DNA"/>
</dbReference>
<dbReference type="InterPro" id="IPR052258">
    <property type="entry name" value="Diverse_Func_Domain-Protein"/>
</dbReference>
<accession>A0A814L7K4</accession>
<organism evidence="3 5">
    <name type="scientific">Didymodactylos carnosus</name>
    <dbReference type="NCBI Taxonomy" id="1234261"/>
    <lineage>
        <taxon>Eukaryota</taxon>
        <taxon>Metazoa</taxon>
        <taxon>Spiralia</taxon>
        <taxon>Gnathifera</taxon>
        <taxon>Rotifera</taxon>
        <taxon>Eurotatoria</taxon>
        <taxon>Bdelloidea</taxon>
        <taxon>Philodinida</taxon>
        <taxon>Philodinidae</taxon>
        <taxon>Didymodactylos</taxon>
    </lineage>
</organism>
<protein>
    <recommendedName>
        <fullName evidence="6">CCHC-type domain-containing protein</fullName>
    </recommendedName>
</protein>
<gene>
    <name evidence="3" type="ORF">GPM918_LOCUS16831</name>
    <name evidence="4" type="ORF">SRO942_LOCUS16830</name>
</gene>
<evidence type="ECO:0000256" key="1">
    <source>
        <dbReference type="SAM" id="MobiDB-lite"/>
    </source>
</evidence>
<name>A0A814L7K4_9BILA</name>
<evidence type="ECO:0000313" key="4">
    <source>
        <dbReference type="EMBL" id="CAF3830238.1"/>
    </source>
</evidence>
<sequence length="365" mass="41867">MIFMLLALYLDVFSRQCIEETWILFHMNLEFLIEVFSGVWDVFDLVERLDSELARLRGLLEHQQHELDHQMQHLVLQQRLQRELEEELKQQQRRKRRRSGELARERSRQNPDRGWFQGNGWSPRKRWRGNVEMEEVEVKQEGKSDKCPDIYYFGCFRMFCNCNGNGSGYGGVYRSACGYGSGSGSGRGNGDSSGYDSAYGCGSRSGSGDSSGYDYGIVNGKGKTDKWTFSNGNGSGSDHGNGSSYNNGVGYTNDVARQEPKNPLEFIKVVQKEECLDQAYAINDVYTNNNQISAATSTITSTQIYPQHQQMFPHQYGPSYYPQAQQQYLGVNTNYYSYQQTHQRRLPPLPRCYQCNRTGHFARDY</sequence>
<evidence type="ECO:0000313" key="3">
    <source>
        <dbReference type="EMBL" id="CAF1062064.1"/>
    </source>
</evidence>
<dbReference type="EMBL" id="CAJOBC010004498">
    <property type="protein sequence ID" value="CAF3830238.1"/>
    <property type="molecule type" value="Genomic_DNA"/>
</dbReference>
<dbReference type="PANTHER" id="PTHR37612">
    <property type="entry name" value="FIBROIN HEAVY CHAIN FIB-H LIKE PROTEIN"/>
    <property type="match status" value="1"/>
</dbReference>
<reference evidence="3" key="1">
    <citation type="submission" date="2021-02" db="EMBL/GenBank/DDBJ databases">
        <authorList>
            <person name="Nowell W R."/>
        </authorList>
    </citation>
    <scope>NUCLEOTIDE SEQUENCE</scope>
</reference>
<feature type="chain" id="PRO_5036410438" description="CCHC-type domain-containing protein" evidence="2">
    <location>
        <begin position="20"/>
        <end position="365"/>
    </location>
</feature>
<feature type="signal peptide" evidence="2">
    <location>
        <begin position="1"/>
        <end position="19"/>
    </location>
</feature>
<feature type="compositionally biased region" description="Low complexity" evidence="1">
    <location>
        <begin position="240"/>
        <end position="249"/>
    </location>
</feature>
<dbReference type="Proteomes" id="UP000663829">
    <property type="component" value="Unassembled WGS sequence"/>
</dbReference>
<proteinExistence type="predicted"/>
<keyword evidence="2" id="KW-0732">Signal</keyword>
<feature type="compositionally biased region" description="Basic and acidic residues" evidence="1">
    <location>
        <begin position="99"/>
        <end position="111"/>
    </location>
</feature>
<dbReference type="Proteomes" id="UP000681722">
    <property type="component" value="Unassembled WGS sequence"/>
</dbReference>
<feature type="region of interest" description="Disordered" evidence="1">
    <location>
        <begin position="90"/>
        <end position="121"/>
    </location>
</feature>
<evidence type="ECO:0000256" key="2">
    <source>
        <dbReference type="SAM" id="SignalP"/>
    </source>
</evidence>
<dbReference type="PANTHER" id="PTHR37612:SF20">
    <property type="entry name" value="PER-HEXAMER REPEAT PROTEIN 5-RELATED"/>
    <property type="match status" value="1"/>
</dbReference>